<proteinExistence type="predicted"/>
<gene>
    <name evidence="2" type="ORF">FPQ15_05360</name>
</gene>
<feature type="chain" id="PRO_5021842227" evidence="1">
    <location>
        <begin position="20"/>
        <end position="360"/>
    </location>
</feature>
<dbReference type="Proteomes" id="UP000319483">
    <property type="component" value="Unassembled WGS sequence"/>
</dbReference>
<name>A0A556SQM5_9GAMM</name>
<evidence type="ECO:0000256" key="1">
    <source>
        <dbReference type="SAM" id="SignalP"/>
    </source>
</evidence>
<evidence type="ECO:0000313" key="2">
    <source>
        <dbReference type="EMBL" id="TSK03442.1"/>
    </source>
</evidence>
<evidence type="ECO:0000313" key="3">
    <source>
        <dbReference type="Proteomes" id="UP000319483"/>
    </source>
</evidence>
<sequence>MKKILLLLLLITISTVCHAKEPCINRTSIENYQFNINSQPYKFTSYFCEDEDEDQDRVFPYPAILEIHGKNFNKTLKNVIGMAGKIGVMFSNWDDKNTPVFHYTFKSPKNVESYIPMIIDDNNVMVECSYMDKTLTTGIKIKYSYCGDLQIVQDGFGEVEEGFDNLLPEFYLELIYDFSDFNENKKSLKYKNFDVFIGKIDDISFYRRYSSIKDYKLNKYMVVIANKEKEYQFKQKDEIYQRMGNPFIPERFIGLDIVDSKGNIKFYDKNALSALLNESPIKRNIKSYIQNDKKTQLYNQPDDNSATNIYLVKHDFVTILDEILNEYQDDILWYKISYKSKEHGNITKWIKGKPFISNLD</sequence>
<dbReference type="EMBL" id="VMHM01000006">
    <property type="protein sequence ID" value="TSK03442.1"/>
    <property type="molecule type" value="Genomic_DNA"/>
</dbReference>
<accession>A0A556SQM5</accession>
<feature type="signal peptide" evidence="1">
    <location>
        <begin position="1"/>
        <end position="19"/>
    </location>
</feature>
<dbReference type="AlphaFoldDB" id="A0A556SQM5"/>
<reference evidence="2 3" key="1">
    <citation type="submission" date="2019-07" db="EMBL/GenBank/DDBJ databases">
        <title>Gilliamella genomes.</title>
        <authorList>
            <person name="Zheng H."/>
        </authorList>
    </citation>
    <scope>NUCLEOTIDE SEQUENCE [LARGE SCALE GENOMIC DNA]</scope>
    <source>
        <strain evidence="2 3">W8127</strain>
    </source>
</reference>
<comment type="caution">
    <text evidence="2">The sequence shown here is derived from an EMBL/GenBank/DDBJ whole genome shotgun (WGS) entry which is preliminary data.</text>
</comment>
<protein>
    <submittedName>
        <fullName evidence="2">Uncharacterized protein</fullName>
    </submittedName>
</protein>
<keyword evidence="1" id="KW-0732">Signal</keyword>
<organism evidence="2 3">
    <name type="scientific">Gilliamella apicola</name>
    <dbReference type="NCBI Taxonomy" id="1196095"/>
    <lineage>
        <taxon>Bacteria</taxon>
        <taxon>Pseudomonadati</taxon>
        <taxon>Pseudomonadota</taxon>
        <taxon>Gammaproteobacteria</taxon>
        <taxon>Orbales</taxon>
        <taxon>Orbaceae</taxon>
        <taxon>Gilliamella</taxon>
    </lineage>
</organism>
<dbReference type="RefSeq" id="WP_144091747.1">
    <property type="nucleotide sequence ID" value="NZ_VMHM01000006.1"/>
</dbReference>